<comment type="caution">
    <text evidence="2">The sequence shown here is derived from an EMBL/GenBank/DDBJ whole genome shotgun (WGS) entry which is preliminary data.</text>
</comment>
<evidence type="ECO:0000313" key="3">
    <source>
        <dbReference type="Proteomes" id="UP001500767"/>
    </source>
</evidence>
<evidence type="ECO:0000313" key="2">
    <source>
        <dbReference type="EMBL" id="GAA3579986.1"/>
    </source>
</evidence>
<sequence>MDKDDRVEPAAGLEDVLAGRDGLVPSVRGMCPTPAAGRTGGLRMPKSVVDTSPP</sequence>
<evidence type="ECO:0000256" key="1">
    <source>
        <dbReference type="SAM" id="MobiDB-lite"/>
    </source>
</evidence>
<accession>A0ABP6YFT8</accession>
<dbReference type="EMBL" id="BAAAYR010000007">
    <property type="protein sequence ID" value="GAA3579986.1"/>
    <property type="molecule type" value="Genomic_DNA"/>
</dbReference>
<organism evidence="2 3">
    <name type="scientific">Microlunatus spumicola</name>
    <dbReference type="NCBI Taxonomy" id="81499"/>
    <lineage>
        <taxon>Bacteria</taxon>
        <taxon>Bacillati</taxon>
        <taxon>Actinomycetota</taxon>
        <taxon>Actinomycetes</taxon>
        <taxon>Propionibacteriales</taxon>
        <taxon>Propionibacteriaceae</taxon>
        <taxon>Microlunatus</taxon>
    </lineage>
</organism>
<name>A0ABP6YFT8_9ACTN</name>
<proteinExistence type="predicted"/>
<keyword evidence="3" id="KW-1185">Reference proteome</keyword>
<feature type="region of interest" description="Disordered" evidence="1">
    <location>
        <begin position="31"/>
        <end position="54"/>
    </location>
</feature>
<gene>
    <name evidence="2" type="ORF">GCM10022197_42050</name>
</gene>
<dbReference type="Proteomes" id="UP001500767">
    <property type="component" value="Unassembled WGS sequence"/>
</dbReference>
<reference evidence="3" key="1">
    <citation type="journal article" date="2019" name="Int. J. Syst. Evol. Microbiol.">
        <title>The Global Catalogue of Microorganisms (GCM) 10K type strain sequencing project: providing services to taxonomists for standard genome sequencing and annotation.</title>
        <authorList>
            <consortium name="The Broad Institute Genomics Platform"/>
            <consortium name="The Broad Institute Genome Sequencing Center for Infectious Disease"/>
            <person name="Wu L."/>
            <person name="Ma J."/>
        </authorList>
    </citation>
    <scope>NUCLEOTIDE SEQUENCE [LARGE SCALE GENOMIC DNA]</scope>
    <source>
        <strain evidence="3">JCM 16540</strain>
    </source>
</reference>
<protein>
    <submittedName>
        <fullName evidence="2">Uncharacterized protein</fullName>
    </submittedName>
</protein>